<proteinExistence type="predicted"/>
<evidence type="ECO:0000256" key="1">
    <source>
        <dbReference type="ARBA" id="ARBA00004442"/>
    </source>
</evidence>
<dbReference type="SUPFAM" id="SSF103088">
    <property type="entry name" value="OmpA-like"/>
    <property type="match status" value="1"/>
</dbReference>
<dbReference type="PROSITE" id="PS51123">
    <property type="entry name" value="OMPA_2"/>
    <property type="match status" value="1"/>
</dbReference>
<dbReference type="PANTHER" id="PTHR30329">
    <property type="entry name" value="STATOR ELEMENT OF FLAGELLAR MOTOR COMPLEX"/>
    <property type="match status" value="1"/>
</dbReference>
<evidence type="ECO:0000256" key="5">
    <source>
        <dbReference type="PROSITE-ProRule" id="PRU00473"/>
    </source>
</evidence>
<dbReference type="InterPro" id="IPR050330">
    <property type="entry name" value="Bact_OuterMem_StrucFunc"/>
</dbReference>
<accession>A0A3M2HS97</accession>
<keyword evidence="3 5" id="KW-0472">Membrane</keyword>
<dbReference type="InterPro" id="IPR036737">
    <property type="entry name" value="OmpA-like_sf"/>
</dbReference>
<protein>
    <submittedName>
        <fullName evidence="8">Outer membrane protein assembly factor BamE</fullName>
    </submittedName>
</protein>
<evidence type="ECO:0000259" key="7">
    <source>
        <dbReference type="PROSITE" id="PS51123"/>
    </source>
</evidence>
<keyword evidence="4" id="KW-0998">Cell outer membrane</keyword>
<comment type="subcellular location">
    <subcellularLocation>
        <location evidence="1">Cell outer membrane</location>
    </subcellularLocation>
</comment>
<dbReference type="InterPro" id="IPR006664">
    <property type="entry name" value="OMP_bac"/>
</dbReference>
<dbReference type="InterPro" id="IPR037873">
    <property type="entry name" value="BamE-like"/>
</dbReference>
<dbReference type="GO" id="GO:0009279">
    <property type="term" value="C:cell outer membrane"/>
    <property type="evidence" value="ECO:0007669"/>
    <property type="project" value="UniProtKB-SubCell"/>
</dbReference>
<comment type="caution">
    <text evidence="8">The sequence shown here is derived from an EMBL/GenBank/DDBJ whole genome shotgun (WGS) entry which is preliminary data.</text>
</comment>
<dbReference type="Pfam" id="PF04355">
    <property type="entry name" value="BamE"/>
    <property type="match status" value="1"/>
</dbReference>
<dbReference type="Gene3D" id="3.30.1330.60">
    <property type="entry name" value="OmpA-like domain"/>
    <property type="match status" value="1"/>
</dbReference>
<evidence type="ECO:0000256" key="6">
    <source>
        <dbReference type="SAM" id="SignalP"/>
    </source>
</evidence>
<feature type="signal peptide" evidence="6">
    <location>
        <begin position="1"/>
        <end position="18"/>
    </location>
</feature>
<dbReference type="InterPro" id="IPR007450">
    <property type="entry name" value="BamE_dom"/>
</dbReference>
<keyword evidence="2 6" id="KW-0732">Signal</keyword>
<dbReference type="Pfam" id="PF00691">
    <property type="entry name" value="OmpA"/>
    <property type="match status" value="1"/>
</dbReference>
<evidence type="ECO:0000313" key="9">
    <source>
        <dbReference type="Proteomes" id="UP000275012"/>
    </source>
</evidence>
<keyword evidence="9" id="KW-1185">Reference proteome</keyword>
<reference evidence="8 9" key="1">
    <citation type="submission" date="2018-10" db="EMBL/GenBank/DDBJ databases">
        <title>Proposal of Lysobacter pythonis sp. nov. isolated from royal pythons (Python regius).</title>
        <authorList>
            <person name="Hans-Juergen B."/>
            <person name="Huptas C."/>
            <person name="Sandra B."/>
            <person name="Igor L."/>
            <person name="Joachim S."/>
            <person name="Siegfried S."/>
            <person name="Mareike W."/>
            <person name="Peter K."/>
        </authorList>
    </citation>
    <scope>NUCLEOTIDE SEQUENCE [LARGE SCALE GENOMIC DNA]</scope>
    <source>
        <strain evidence="8 9">4284/11</strain>
    </source>
</reference>
<dbReference type="Gene3D" id="3.30.1450.10">
    <property type="match status" value="1"/>
</dbReference>
<evidence type="ECO:0000313" key="8">
    <source>
        <dbReference type="EMBL" id="RMH91125.1"/>
    </source>
</evidence>
<sequence length="273" mass="29339">MKTKINIPLAAIAAAVMAGCTTHVSRDISPEGVAGEVRFPDPARATLAGGTFPNLDNLRLVESGVTKDQLYDLLGRPHFREGFGKVREWDYLFNFRDGGQVRTCQYKVIFDSQYRGRSFHWQPAGCAEMLAVAPALAGAVAAGGRKMLEDDALFGFGRSAVEDINPEGRRRLVELARRLAGPDTESVEVLAYADRIGSSASNLALAQARAESVRSLLISEGVPSVRIRAIGIGAGNPVASCSDNLPRPAKVKCLAPDRRVEVRASIKVVDPIP</sequence>
<feature type="chain" id="PRO_5018051651" evidence="6">
    <location>
        <begin position="19"/>
        <end position="273"/>
    </location>
</feature>
<name>A0A3M2HS97_9GAMM</name>
<evidence type="ECO:0000256" key="4">
    <source>
        <dbReference type="ARBA" id="ARBA00023237"/>
    </source>
</evidence>
<feature type="domain" description="OmpA-like" evidence="7">
    <location>
        <begin position="141"/>
        <end position="268"/>
    </location>
</feature>
<evidence type="ECO:0000256" key="3">
    <source>
        <dbReference type="ARBA" id="ARBA00023136"/>
    </source>
</evidence>
<organism evidence="8 9">
    <name type="scientific">Solilutibacter pythonis</name>
    <dbReference type="NCBI Taxonomy" id="2483112"/>
    <lineage>
        <taxon>Bacteria</taxon>
        <taxon>Pseudomonadati</taxon>
        <taxon>Pseudomonadota</taxon>
        <taxon>Gammaproteobacteria</taxon>
        <taxon>Lysobacterales</taxon>
        <taxon>Lysobacteraceae</taxon>
        <taxon>Solilutibacter</taxon>
    </lineage>
</organism>
<dbReference type="PRINTS" id="PR01021">
    <property type="entry name" value="OMPADOMAIN"/>
</dbReference>
<dbReference type="AlphaFoldDB" id="A0A3M2HS97"/>
<dbReference type="RefSeq" id="WP_122101682.1">
    <property type="nucleotide sequence ID" value="NZ_RFLY01000010.1"/>
</dbReference>
<dbReference type="InterPro" id="IPR006665">
    <property type="entry name" value="OmpA-like"/>
</dbReference>
<gene>
    <name evidence="8" type="primary">bamE</name>
    <name evidence="8" type="ORF">EBB59_08260</name>
</gene>
<evidence type="ECO:0000256" key="2">
    <source>
        <dbReference type="ARBA" id="ARBA00022729"/>
    </source>
</evidence>
<dbReference type="PANTHER" id="PTHR30329:SF21">
    <property type="entry name" value="LIPOPROTEIN YIAD-RELATED"/>
    <property type="match status" value="1"/>
</dbReference>
<dbReference type="Proteomes" id="UP000275012">
    <property type="component" value="Unassembled WGS sequence"/>
</dbReference>
<dbReference type="PROSITE" id="PS51257">
    <property type="entry name" value="PROKAR_LIPOPROTEIN"/>
    <property type="match status" value="1"/>
</dbReference>
<dbReference type="OrthoDB" id="1149075at2"/>
<dbReference type="EMBL" id="RFLY01000010">
    <property type="protein sequence ID" value="RMH91125.1"/>
    <property type="molecule type" value="Genomic_DNA"/>
</dbReference>
<dbReference type="CDD" id="cd07185">
    <property type="entry name" value="OmpA_C-like"/>
    <property type="match status" value="1"/>
</dbReference>